<proteinExistence type="predicted"/>
<accession>A0A0U4CST8</accession>
<dbReference type="STRING" id="2041.AERYTH_13980"/>
<name>A0A0U4CST8_9ACTN</name>
<dbReference type="GO" id="GO:0005829">
    <property type="term" value="C:cytosol"/>
    <property type="evidence" value="ECO:0007669"/>
    <property type="project" value="TreeGrafter"/>
</dbReference>
<evidence type="ECO:0000313" key="2">
    <source>
        <dbReference type="EMBL" id="ALX05724.1"/>
    </source>
</evidence>
<dbReference type="GO" id="GO:0005524">
    <property type="term" value="F:ATP binding"/>
    <property type="evidence" value="ECO:0007669"/>
    <property type="project" value="TreeGrafter"/>
</dbReference>
<dbReference type="AlphaFoldDB" id="A0A0U4CST8"/>
<dbReference type="KEGG" id="aer:AERYTH_13980"/>
<dbReference type="SUPFAM" id="SSF52540">
    <property type="entry name" value="P-loop containing nucleoside triphosphate hydrolases"/>
    <property type="match status" value="1"/>
</dbReference>
<sequence length="348" mass="35281">MDTAPLLVATADPDALDDALRWCAAVGVTPEVASDAVAARRSWSAARAVLVAADLAGPLAGTAPPRREGVLLVDPGTAEGSVWRHAVALGAEAVLDARDEPVVLDRLGALLDGDGEAASLAVVGAVGGAGASTLATAVALEAARRGHRPVLVDADTRGAGVDLVLGAERVEGVRWSALGGADGHVGATRLSRLLPEHRGVAVLACPRDGAAVPADVAPDVLAAAARAYDVVVADVPRHLDGLGTAALQRCEGAVLVVPEDVRCVAAGRIALTRVRAHVPRVLLVTVRRPGGLGSGPVAEALRLPVVARLGHDRRLRGDVDHGRGPGRSRTLRRASGQVLDLLGLGTVA</sequence>
<dbReference type="PANTHER" id="PTHR43384:SF11">
    <property type="entry name" value="SEPTUM SITE DETERMINING PROTEIN"/>
    <property type="match status" value="1"/>
</dbReference>
<feature type="domain" description="Rv3660c-like CheY-like N-terminal" evidence="1">
    <location>
        <begin position="10"/>
        <end position="111"/>
    </location>
</feature>
<dbReference type="InterPro" id="IPR059050">
    <property type="entry name" value="Rv3660c_N"/>
</dbReference>
<dbReference type="PATRIC" id="fig|2041.4.peg.2914"/>
<dbReference type="InterPro" id="IPR050625">
    <property type="entry name" value="ParA/MinD_ATPase"/>
</dbReference>
<dbReference type="Proteomes" id="UP000067689">
    <property type="component" value="Chromosome"/>
</dbReference>
<dbReference type="Gene3D" id="3.40.50.300">
    <property type="entry name" value="P-loop containing nucleotide triphosphate hydrolases"/>
    <property type="match status" value="1"/>
</dbReference>
<dbReference type="NCBIfam" id="TIGR03815">
    <property type="entry name" value="CpaE_hom_Actino"/>
    <property type="match status" value="1"/>
</dbReference>
<dbReference type="InterPro" id="IPR022521">
    <property type="entry name" value="Rv3660c"/>
</dbReference>
<dbReference type="GO" id="GO:0009898">
    <property type="term" value="C:cytoplasmic side of plasma membrane"/>
    <property type="evidence" value="ECO:0007669"/>
    <property type="project" value="TreeGrafter"/>
</dbReference>
<evidence type="ECO:0000259" key="1">
    <source>
        <dbReference type="Pfam" id="PF26563"/>
    </source>
</evidence>
<protein>
    <recommendedName>
        <fullName evidence="1">Rv3660c-like CheY-like N-terminal domain-containing protein</fullName>
    </recommendedName>
</protein>
<dbReference type="InterPro" id="IPR027417">
    <property type="entry name" value="P-loop_NTPase"/>
</dbReference>
<dbReference type="GO" id="GO:0016887">
    <property type="term" value="F:ATP hydrolysis activity"/>
    <property type="evidence" value="ECO:0007669"/>
    <property type="project" value="TreeGrafter"/>
</dbReference>
<dbReference type="Pfam" id="PF26563">
    <property type="entry name" value="Rv3660c_N"/>
    <property type="match status" value="1"/>
</dbReference>
<dbReference type="EMBL" id="CP011502">
    <property type="protein sequence ID" value="ALX05724.1"/>
    <property type="molecule type" value="Genomic_DNA"/>
</dbReference>
<dbReference type="GO" id="GO:0051782">
    <property type="term" value="P:negative regulation of cell division"/>
    <property type="evidence" value="ECO:0007669"/>
    <property type="project" value="TreeGrafter"/>
</dbReference>
<gene>
    <name evidence="2" type="ORF">AERYTH_13980</name>
</gene>
<evidence type="ECO:0000313" key="3">
    <source>
        <dbReference type="Proteomes" id="UP000067689"/>
    </source>
</evidence>
<organism evidence="2 3">
    <name type="scientific">Aeromicrobium erythreum</name>
    <dbReference type="NCBI Taxonomy" id="2041"/>
    <lineage>
        <taxon>Bacteria</taxon>
        <taxon>Bacillati</taxon>
        <taxon>Actinomycetota</taxon>
        <taxon>Actinomycetes</taxon>
        <taxon>Propionibacteriales</taxon>
        <taxon>Nocardioidaceae</taxon>
        <taxon>Aeromicrobium</taxon>
    </lineage>
</organism>
<dbReference type="PANTHER" id="PTHR43384">
    <property type="entry name" value="SEPTUM SITE-DETERMINING PROTEIN MIND HOMOLOG, CHLOROPLASTIC-RELATED"/>
    <property type="match status" value="1"/>
</dbReference>
<dbReference type="OrthoDB" id="3252838at2"/>
<dbReference type="RefSeq" id="WP_067859970.1">
    <property type="nucleotide sequence ID" value="NZ_CP011502.1"/>
</dbReference>
<reference evidence="2 3" key="1">
    <citation type="journal article" date="1991" name="Int. J. Syst. Bacteriol.">
        <title>Description of the erythromycin-producing bacterium Arthrobacter sp. strain NRRL B-3381 as Aeromicrobium erythreum gen. nov., sp. nov.</title>
        <authorList>
            <person name="Miller E.S."/>
            <person name="Woese C.R."/>
            <person name="Brenner S."/>
        </authorList>
    </citation>
    <scope>NUCLEOTIDE SEQUENCE [LARGE SCALE GENOMIC DNA]</scope>
    <source>
        <strain evidence="2 3">AR18</strain>
    </source>
</reference>
<keyword evidence="3" id="KW-1185">Reference proteome</keyword>